<comment type="caution">
    <text evidence="1">The sequence shown here is derived from an EMBL/GenBank/DDBJ whole genome shotgun (WGS) entry which is preliminary data.</text>
</comment>
<protein>
    <submittedName>
        <fullName evidence="1">Uncharacterized protein</fullName>
    </submittedName>
</protein>
<dbReference type="Proteomes" id="UP001153334">
    <property type="component" value="Unassembled WGS sequence"/>
</dbReference>
<organism evidence="1 2">
    <name type="scientific">Nemania bipapillata</name>
    <dbReference type="NCBI Taxonomy" id="110536"/>
    <lineage>
        <taxon>Eukaryota</taxon>
        <taxon>Fungi</taxon>
        <taxon>Dikarya</taxon>
        <taxon>Ascomycota</taxon>
        <taxon>Pezizomycotina</taxon>
        <taxon>Sordariomycetes</taxon>
        <taxon>Xylariomycetidae</taxon>
        <taxon>Xylariales</taxon>
        <taxon>Xylariaceae</taxon>
        <taxon>Nemania</taxon>
    </lineage>
</organism>
<proteinExistence type="predicted"/>
<accession>A0ACC2INP7</accession>
<sequence>MMNRNSRPPRLYVVSFNGTWAGGVLTSRKTVVSEFVKLIADHENAVEIPVNGVGSDIGIVDRVLGGIGGWGTLRNVITALRNICKQYRRGDRIILLGYSRGAWAARYLAMLIDIVGGSLFDSRQRAVLLEKYECWKDIQIDALCCFDTVGSLGLPLTGVAKPLQFLRGSKNSDNAVSDVAPNVKIAFHCISLHEFRAAYQPTFLGGNNVHQVFFPGNHSHMGWIDEKEGLVHAPFAWMIQQLHTHLGLSFDEAKMALRFPSYCPSTLAPTPTVRNADCKFTETQIPPSLIGDHELPRWCRGHISSHNLALLFIIGKKRRPPGWVSGLGRIKVHIGARLRTPLSGTDTVPGYTLMAPIDGKPYWTCRQRSNRNWNWARRQTNPSLYSGGSDSSISSYIRGENFNGGFTITASRLQEAEVGSLEAKLLGLPQNAVTS</sequence>
<gene>
    <name evidence="1" type="ORF">ONZ43_g4373</name>
</gene>
<keyword evidence="2" id="KW-1185">Reference proteome</keyword>
<evidence type="ECO:0000313" key="2">
    <source>
        <dbReference type="Proteomes" id="UP001153334"/>
    </source>
</evidence>
<dbReference type="EMBL" id="JAPESX010001167">
    <property type="protein sequence ID" value="KAJ8116742.1"/>
    <property type="molecule type" value="Genomic_DNA"/>
</dbReference>
<reference evidence="1" key="1">
    <citation type="submission" date="2022-11" db="EMBL/GenBank/DDBJ databases">
        <title>Genome Sequence of Nemania bipapillata.</title>
        <authorList>
            <person name="Buettner E."/>
        </authorList>
    </citation>
    <scope>NUCLEOTIDE SEQUENCE</scope>
    <source>
        <strain evidence="1">CP14</strain>
    </source>
</reference>
<name>A0ACC2INP7_9PEZI</name>
<evidence type="ECO:0000313" key="1">
    <source>
        <dbReference type="EMBL" id="KAJ8116742.1"/>
    </source>
</evidence>